<name>A0A841HVS3_9DEIO</name>
<dbReference type="InterPro" id="IPR000836">
    <property type="entry name" value="PRTase_dom"/>
</dbReference>
<keyword evidence="3" id="KW-1185">Reference proteome</keyword>
<dbReference type="EMBL" id="JACHHG010000001">
    <property type="protein sequence ID" value="MBB6096764.1"/>
    <property type="molecule type" value="Genomic_DNA"/>
</dbReference>
<reference evidence="2 3" key="1">
    <citation type="submission" date="2020-08" db="EMBL/GenBank/DDBJ databases">
        <title>Genomic Encyclopedia of Type Strains, Phase IV (KMG-IV): sequencing the most valuable type-strain genomes for metagenomic binning, comparative biology and taxonomic classification.</title>
        <authorList>
            <person name="Goeker M."/>
        </authorList>
    </citation>
    <scope>NUCLEOTIDE SEQUENCE [LARGE SCALE GENOMIC DNA]</scope>
    <source>
        <strain evidence="2 3">DSM 21458</strain>
    </source>
</reference>
<proteinExistence type="inferred from homology"/>
<dbReference type="Proteomes" id="UP000569951">
    <property type="component" value="Unassembled WGS sequence"/>
</dbReference>
<evidence type="ECO:0000256" key="1">
    <source>
        <dbReference type="ARBA" id="ARBA00008007"/>
    </source>
</evidence>
<evidence type="ECO:0000313" key="2">
    <source>
        <dbReference type="EMBL" id="MBB6096764.1"/>
    </source>
</evidence>
<comment type="similarity">
    <text evidence="1">Belongs to the ComF/GntX family.</text>
</comment>
<protein>
    <submittedName>
        <fullName evidence="2">ComF family protein</fullName>
    </submittedName>
</protein>
<dbReference type="SUPFAM" id="SSF53271">
    <property type="entry name" value="PRTase-like"/>
    <property type="match status" value="1"/>
</dbReference>
<dbReference type="RefSeq" id="WP_183983547.1">
    <property type="nucleotide sequence ID" value="NZ_JACHHG010000001.1"/>
</dbReference>
<dbReference type="InterPro" id="IPR029057">
    <property type="entry name" value="PRTase-like"/>
</dbReference>
<comment type="caution">
    <text evidence="2">The sequence shown here is derived from an EMBL/GenBank/DDBJ whole genome shotgun (WGS) entry which is preliminary data.</text>
</comment>
<dbReference type="PANTHER" id="PTHR47505">
    <property type="entry name" value="DNA UTILIZATION PROTEIN YHGH"/>
    <property type="match status" value="1"/>
</dbReference>
<sequence length="214" mass="23249">MSPHALPELLSGLLRALLPRACPACHRPLGSAAGLCADCLERYTGVVWRHSPLLEHTEPHLVTLGPYERGLRRASQALKYAGSRELAVAFAGPLAAAVPKSWQAQAVCAVPLHPSRQRQRGYNQSELLGRALAARLALPYLPLLVRTRATRQQARLRADQRAANVRDAFVCRATPPERVILTDDVLTTGSTLLACARALRAAGAREVFFVTVAR</sequence>
<organism evidence="2 3">
    <name type="scientific">Deinobacterium chartae</name>
    <dbReference type="NCBI Taxonomy" id="521158"/>
    <lineage>
        <taxon>Bacteria</taxon>
        <taxon>Thermotogati</taxon>
        <taxon>Deinococcota</taxon>
        <taxon>Deinococci</taxon>
        <taxon>Deinococcales</taxon>
        <taxon>Deinococcaceae</taxon>
        <taxon>Deinobacterium</taxon>
    </lineage>
</organism>
<evidence type="ECO:0000313" key="3">
    <source>
        <dbReference type="Proteomes" id="UP000569951"/>
    </source>
</evidence>
<dbReference type="Gene3D" id="3.40.50.2020">
    <property type="match status" value="1"/>
</dbReference>
<accession>A0A841HVS3</accession>
<dbReference type="AlphaFoldDB" id="A0A841HVS3"/>
<gene>
    <name evidence="2" type="ORF">HNR42_000176</name>
</gene>
<dbReference type="CDD" id="cd06223">
    <property type="entry name" value="PRTases_typeI"/>
    <property type="match status" value="1"/>
</dbReference>
<dbReference type="PANTHER" id="PTHR47505:SF1">
    <property type="entry name" value="DNA UTILIZATION PROTEIN YHGH"/>
    <property type="match status" value="1"/>
</dbReference>
<dbReference type="InterPro" id="IPR051910">
    <property type="entry name" value="ComF/GntX_DNA_util-trans"/>
</dbReference>